<evidence type="ECO:0000259" key="7">
    <source>
        <dbReference type="Pfam" id="PF24986"/>
    </source>
</evidence>
<name>A0ABX8AXX4_9BACT</name>
<dbReference type="InterPro" id="IPR056792">
    <property type="entry name" value="PRC_RimM"/>
</dbReference>
<evidence type="ECO:0000256" key="1">
    <source>
        <dbReference type="ARBA" id="ARBA00022490"/>
    </source>
</evidence>
<dbReference type="Gene3D" id="2.40.30.60">
    <property type="entry name" value="RimM"/>
    <property type="match status" value="1"/>
</dbReference>
<dbReference type="NCBIfam" id="TIGR02273">
    <property type="entry name" value="16S_RimM"/>
    <property type="match status" value="1"/>
</dbReference>
<dbReference type="EMBL" id="CP072642">
    <property type="protein sequence ID" value="QUV93544.1"/>
    <property type="molecule type" value="Genomic_DNA"/>
</dbReference>
<keyword evidence="9" id="KW-1185">Reference proteome</keyword>
<evidence type="ECO:0000256" key="3">
    <source>
        <dbReference type="ARBA" id="ARBA00022552"/>
    </source>
</evidence>
<dbReference type="RefSeq" id="WP_211421915.1">
    <property type="nucleotide sequence ID" value="NZ_CP072642.1"/>
</dbReference>
<keyword evidence="1 5" id="KW-0963">Cytoplasm</keyword>
<protein>
    <recommendedName>
        <fullName evidence="5">Ribosome maturation factor RimM</fullName>
    </recommendedName>
</protein>
<comment type="subcellular location">
    <subcellularLocation>
        <location evidence="5">Cytoplasm</location>
    </subcellularLocation>
</comment>
<comment type="similarity">
    <text evidence="5">Belongs to the RimM family.</text>
</comment>
<evidence type="ECO:0000259" key="6">
    <source>
        <dbReference type="Pfam" id="PF01782"/>
    </source>
</evidence>
<feature type="domain" description="RimM N-terminal" evidence="6">
    <location>
        <begin position="16"/>
        <end position="96"/>
    </location>
</feature>
<evidence type="ECO:0000256" key="4">
    <source>
        <dbReference type="ARBA" id="ARBA00023186"/>
    </source>
</evidence>
<dbReference type="InterPro" id="IPR002676">
    <property type="entry name" value="RimM_N"/>
</dbReference>
<dbReference type="InterPro" id="IPR009000">
    <property type="entry name" value="Transl_B-barrel_sf"/>
</dbReference>
<dbReference type="HAMAP" id="MF_00014">
    <property type="entry name" value="Ribosome_mat_RimM"/>
    <property type="match status" value="1"/>
</dbReference>
<keyword evidence="4 5" id="KW-0143">Chaperone</keyword>
<sequence>MSGLADPHQSEELITIAAIRRPRGLRGEVVATSLSDYPERFAPGIPVWLRPPRGTARAAVIERAWFHKGNVILKFVGLDHINAVEPLAGHQVCVPLSARVVPPPDEFFQDDLIGCRVELENGEVVGTVVDVVPYGGGALVVERIHPDGRRQECLVPFVRAICTSVDVVAKWIRISPPEGLLD</sequence>
<reference evidence="8 9" key="1">
    <citation type="submission" date="2021-03" db="EMBL/GenBank/DDBJ databases">
        <title>Genomic and phenotypic characterization of Chloracidobacterium isolates provides evidence for multiple species.</title>
        <authorList>
            <person name="Saini M.K."/>
            <person name="Costas A.M.G."/>
            <person name="Tank M."/>
            <person name="Bryant D.A."/>
        </authorList>
    </citation>
    <scope>NUCLEOTIDE SEQUENCE [LARGE SCALE GENOMIC DNA]</scope>
    <source>
        <strain evidence="8 9">N</strain>
    </source>
</reference>
<dbReference type="InterPro" id="IPR011961">
    <property type="entry name" value="RimM"/>
</dbReference>
<keyword evidence="3 5" id="KW-0698">rRNA processing</keyword>
<dbReference type="PANTHER" id="PTHR33692:SF1">
    <property type="entry name" value="RIBOSOME MATURATION FACTOR RIMM"/>
    <property type="match status" value="1"/>
</dbReference>
<feature type="domain" description="Ribosome maturation factor RimM PRC barrel" evidence="7">
    <location>
        <begin position="110"/>
        <end position="180"/>
    </location>
</feature>
<comment type="subunit">
    <text evidence="5">Binds ribosomal protein uS19.</text>
</comment>
<dbReference type="Pfam" id="PF24986">
    <property type="entry name" value="PRC_RimM"/>
    <property type="match status" value="1"/>
</dbReference>
<dbReference type="InterPro" id="IPR011033">
    <property type="entry name" value="PRC_barrel-like_sf"/>
</dbReference>
<dbReference type="InterPro" id="IPR036976">
    <property type="entry name" value="RimM_N_sf"/>
</dbReference>
<dbReference type="Pfam" id="PF01782">
    <property type="entry name" value="RimM"/>
    <property type="match status" value="1"/>
</dbReference>
<evidence type="ECO:0000256" key="5">
    <source>
        <dbReference type="HAMAP-Rule" id="MF_00014"/>
    </source>
</evidence>
<dbReference type="SUPFAM" id="SSF50346">
    <property type="entry name" value="PRC-barrel domain"/>
    <property type="match status" value="1"/>
</dbReference>
<accession>A0ABX8AXX4</accession>
<dbReference type="Proteomes" id="UP000677668">
    <property type="component" value="Chromosome 1"/>
</dbReference>
<organism evidence="8 9">
    <name type="scientific">Chloracidobacterium sp. N</name>
    <dbReference type="NCBI Taxonomy" id="2821540"/>
    <lineage>
        <taxon>Bacteria</taxon>
        <taxon>Pseudomonadati</taxon>
        <taxon>Acidobacteriota</taxon>
        <taxon>Terriglobia</taxon>
        <taxon>Terriglobales</taxon>
        <taxon>Acidobacteriaceae</taxon>
        <taxon>Chloracidobacterium</taxon>
        <taxon>Chloracidobacterium aggregatum</taxon>
    </lineage>
</organism>
<keyword evidence="2 5" id="KW-0690">Ribosome biogenesis</keyword>
<comment type="domain">
    <text evidence="5">The PRC barrel domain binds ribosomal protein uS19.</text>
</comment>
<dbReference type="Gene3D" id="2.30.30.240">
    <property type="entry name" value="PRC-barrel domain"/>
    <property type="match status" value="1"/>
</dbReference>
<dbReference type="SUPFAM" id="SSF50447">
    <property type="entry name" value="Translation proteins"/>
    <property type="match status" value="1"/>
</dbReference>
<proteinExistence type="inferred from homology"/>
<evidence type="ECO:0000313" key="8">
    <source>
        <dbReference type="EMBL" id="QUV93544.1"/>
    </source>
</evidence>
<evidence type="ECO:0000313" key="9">
    <source>
        <dbReference type="Proteomes" id="UP000677668"/>
    </source>
</evidence>
<comment type="function">
    <text evidence="5">An accessory protein needed during the final step in the assembly of 30S ribosomal subunit, possibly for assembly of the head region. Essential for efficient processing of 16S rRNA. May be needed both before and after RbfA during the maturation of 16S rRNA. It has affinity for free ribosomal 30S subunits but not for 70S ribosomes.</text>
</comment>
<dbReference type="PANTHER" id="PTHR33692">
    <property type="entry name" value="RIBOSOME MATURATION FACTOR RIMM"/>
    <property type="match status" value="1"/>
</dbReference>
<evidence type="ECO:0000256" key="2">
    <source>
        <dbReference type="ARBA" id="ARBA00022517"/>
    </source>
</evidence>
<gene>
    <name evidence="5 8" type="primary">rimM</name>
    <name evidence="8" type="ORF">J8C05_09210</name>
</gene>